<comment type="caution">
    <text evidence="9">The sequence shown here is derived from an EMBL/GenBank/DDBJ whole genome shotgun (WGS) entry which is preliminary data.</text>
</comment>
<dbReference type="InterPro" id="IPR032282">
    <property type="entry name" value="HAGH_C"/>
</dbReference>
<feature type="binding site" evidence="7">
    <location>
        <position position="128"/>
    </location>
    <ligand>
        <name>Zn(2+)</name>
        <dbReference type="ChEBI" id="CHEBI:29105"/>
        <label>2</label>
    </ligand>
</feature>
<comment type="function">
    <text evidence="7">Thiolesterase that catalyzes the hydrolysis of S-D-lactoyl-glutathione to form glutathione and D-lactic acid.</text>
</comment>
<dbReference type="SMART" id="SM00849">
    <property type="entry name" value="Lactamase_B"/>
    <property type="match status" value="1"/>
</dbReference>
<feature type="binding site" evidence="7">
    <location>
        <position position="53"/>
    </location>
    <ligand>
        <name>Zn(2+)</name>
        <dbReference type="ChEBI" id="CHEBI:29105"/>
        <label>1</label>
    </ligand>
</feature>
<dbReference type="EMBL" id="JAVRIC010000019">
    <property type="protein sequence ID" value="MDT0498259.1"/>
    <property type="molecule type" value="Genomic_DNA"/>
</dbReference>
<dbReference type="RefSeq" id="WP_311365644.1">
    <property type="nucleotide sequence ID" value="NZ_JAVRIC010000019.1"/>
</dbReference>
<feature type="binding site" evidence="7">
    <location>
        <position position="166"/>
    </location>
    <ligand>
        <name>Zn(2+)</name>
        <dbReference type="ChEBI" id="CHEBI:29105"/>
        <label>2</label>
    </ligand>
</feature>
<feature type="binding site" evidence="7">
    <location>
        <position position="128"/>
    </location>
    <ligand>
        <name>Zn(2+)</name>
        <dbReference type="ChEBI" id="CHEBI:29105"/>
        <label>1</label>
    </ligand>
</feature>
<dbReference type="InterPro" id="IPR035680">
    <property type="entry name" value="Clx_II_MBL"/>
</dbReference>
<feature type="binding site" evidence="7">
    <location>
        <position position="57"/>
    </location>
    <ligand>
        <name>Zn(2+)</name>
        <dbReference type="ChEBI" id="CHEBI:29105"/>
        <label>2</label>
    </ligand>
</feature>
<evidence type="ECO:0000256" key="4">
    <source>
        <dbReference type="ARBA" id="ARBA00022723"/>
    </source>
</evidence>
<evidence type="ECO:0000256" key="6">
    <source>
        <dbReference type="ARBA" id="ARBA00022833"/>
    </source>
</evidence>
<evidence type="ECO:0000259" key="8">
    <source>
        <dbReference type="SMART" id="SM00849"/>
    </source>
</evidence>
<evidence type="ECO:0000313" key="10">
    <source>
        <dbReference type="Proteomes" id="UP001254608"/>
    </source>
</evidence>
<dbReference type="InterPro" id="IPR050110">
    <property type="entry name" value="Glyoxalase_II_hydrolase"/>
</dbReference>
<comment type="similarity">
    <text evidence="3 7">Belongs to the metallo-beta-lactamase superfamily. Glyoxalase II family.</text>
</comment>
<feature type="binding site" evidence="7">
    <location>
        <position position="111"/>
    </location>
    <ligand>
        <name>Zn(2+)</name>
        <dbReference type="ChEBI" id="CHEBI:29105"/>
        <label>1</label>
    </ligand>
</feature>
<dbReference type="Proteomes" id="UP001254608">
    <property type="component" value="Unassembled WGS sequence"/>
</dbReference>
<evidence type="ECO:0000256" key="7">
    <source>
        <dbReference type="HAMAP-Rule" id="MF_01374"/>
    </source>
</evidence>
<feature type="domain" description="Metallo-beta-lactamase" evidence="8">
    <location>
        <begin position="12"/>
        <end position="166"/>
    </location>
</feature>
<comment type="pathway">
    <text evidence="2 7">Secondary metabolite metabolism; methylglyoxal degradation; (R)-lactate from methylglyoxal: step 2/2.</text>
</comment>
<comment type="subunit">
    <text evidence="7">Monomer.</text>
</comment>
<evidence type="ECO:0000256" key="1">
    <source>
        <dbReference type="ARBA" id="ARBA00001623"/>
    </source>
</evidence>
<reference evidence="9 10" key="1">
    <citation type="submission" date="2023-09" db="EMBL/GenBank/DDBJ databases">
        <authorList>
            <person name="Rey-Velasco X."/>
        </authorList>
    </citation>
    <scope>NUCLEOTIDE SEQUENCE [LARGE SCALE GENOMIC DNA]</scope>
    <source>
        <strain evidence="9 10">W345</strain>
    </source>
</reference>
<evidence type="ECO:0000256" key="3">
    <source>
        <dbReference type="ARBA" id="ARBA00006759"/>
    </source>
</evidence>
<keyword evidence="5 7" id="KW-0378">Hydrolase</keyword>
<evidence type="ECO:0000256" key="2">
    <source>
        <dbReference type="ARBA" id="ARBA00004963"/>
    </source>
</evidence>
<comment type="catalytic activity">
    <reaction evidence="1 7">
        <text>an S-(2-hydroxyacyl)glutathione + H2O = a 2-hydroxy carboxylate + glutathione + H(+)</text>
        <dbReference type="Rhea" id="RHEA:21864"/>
        <dbReference type="ChEBI" id="CHEBI:15377"/>
        <dbReference type="ChEBI" id="CHEBI:15378"/>
        <dbReference type="ChEBI" id="CHEBI:57925"/>
        <dbReference type="ChEBI" id="CHEBI:58896"/>
        <dbReference type="ChEBI" id="CHEBI:71261"/>
        <dbReference type="EC" id="3.1.2.6"/>
    </reaction>
</comment>
<dbReference type="GO" id="GO:0004416">
    <property type="term" value="F:hydroxyacylglutathione hydrolase activity"/>
    <property type="evidence" value="ECO:0007669"/>
    <property type="project" value="UniProtKB-EC"/>
</dbReference>
<dbReference type="HAMAP" id="MF_01374">
    <property type="entry name" value="Glyoxalase_2"/>
    <property type="match status" value="1"/>
</dbReference>
<protein>
    <recommendedName>
        <fullName evidence="7">Hydroxyacylglutathione hydrolase</fullName>
        <ecNumber evidence="7">3.1.2.6</ecNumber>
    </recommendedName>
    <alternativeName>
        <fullName evidence="7">Glyoxalase II</fullName>
        <shortName evidence="7">Glx II</shortName>
    </alternativeName>
</protein>
<name>A0ABU2WK51_9GAMM</name>
<dbReference type="Gene3D" id="3.60.15.10">
    <property type="entry name" value="Ribonuclease Z/Hydroxyacylglutathione hydrolase-like"/>
    <property type="match status" value="1"/>
</dbReference>
<keyword evidence="6 7" id="KW-0862">Zinc</keyword>
<sequence length="259" mass="28283">MNSIEPIPAFSDNYIWALVGERYAWIVDPGEAAPVCKFLSDRNLGLAGILVTHWHPDHIGGIAELQRDAAIPVVGPASEAQRIELLTRPVADGDLVELLGRSWRVIEVPGHTLGHIAYYSEGYLLCGDTLFSAGCGRLFEGTPEQMHHSLSRLSELPDETQLYCAHEYTAANLAFAKAVEPDSAVLREAEDNVHAARQRGLPSLPSTIGREHRINPFLRVGEPAVIAAARAQGAESDAPATVFATLRNWKDNYKAQTSR</sequence>
<accession>A0ABU2WK51</accession>
<dbReference type="PIRSF" id="PIRSF005457">
    <property type="entry name" value="Glx"/>
    <property type="match status" value="1"/>
</dbReference>
<dbReference type="Pfam" id="PF16123">
    <property type="entry name" value="HAGH_C"/>
    <property type="match status" value="1"/>
</dbReference>
<dbReference type="PANTHER" id="PTHR43705">
    <property type="entry name" value="HYDROXYACYLGLUTATHIONE HYDROLASE"/>
    <property type="match status" value="1"/>
</dbReference>
<keyword evidence="10" id="KW-1185">Reference proteome</keyword>
<evidence type="ECO:0000313" key="9">
    <source>
        <dbReference type="EMBL" id="MDT0498259.1"/>
    </source>
</evidence>
<comment type="cofactor">
    <cofactor evidence="7">
        <name>Zn(2+)</name>
        <dbReference type="ChEBI" id="CHEBI:29105"/>
    </cofactor>
    <text evidence="7">Binds 2 Zn(2+) ions per subunit.</text>
</comment>
<evidence type="ECO:0000256" key="5">
    <source>
        <dbReference type="ARBA" id="ARBA00022801"/>
    </source>
</evidence>
<dbReference type="InterPro" id="IPR017782">
    <property type="entry name" value="Hydroxyacylglutathione_Hdrlase"/>
</dbReference>
<dbReference type="PANTHER" id="PTHR43705:SF1">
    <property type="entry name" value="HYDROXYACYLGLUTATHIONE HYDROLASE GLOB"/>
    <property type="match status" value="1"/>
</dbReference>
<gene>
    <name evidence="7 9" type="primary">gloB</name>
    <name evidence="9" type="ORF">RM530_12910</name>
</gene>
<dbReference type="SUPFAM" id="SSF56281">
    <property type="entry name" value="Metallo-hydrolase/oxidoreductase"/>
    <property type="match status" value="1"/>
</dbReference>
<keyword evidence="4 7" id="KW-0479">Metal-binding</keyword>
<feature type="binding site" evidence="7">
    <location>
        <position position="58"/>
    </location>
    <ligand>
        <name>Zn(2+)</name>
        <dbReference type="ChEBI" id="CHEBI:29105"/>
        <label>2</label>
    </ligand>
</feature>
<dbReference type="NCBIfam" id="TIGR03413">
    <property type="entry name" value="GSH_gloB"/>
    <property type="match status" value="1"/>
</dbReference>
<dbReference type="InterPro" id="IPR001279">
    <property type="entry name" value="Metallo-B-lactamas"/>
</dbReference>
<dbReference type="EC" id="3.1.2.6" evidence="7"/>
<proteinExistence type="inferred from homology"/>
<dbReference type="CDD" id="cd07723">
    <property type="entry name" value="hydroxyacylglutathione_hydrolase_MBL-fold"/>
    <property type="match status" value="1"/>
</dbReference>
<feature type="binding site" evidence="7">
    <location>
        <position position="55"/>
    </location>
    <ligand>
        <name>Zn(2+)</name>
        <dbReference type="ChEBI" id="CHEBI:29105"/>
        <label>1</label>
    </ligand>
</feature>
<organism evidence="9 10">
    <name type="scientific">Banduia mediterranea</name>
    <dbReference type="NCBI Taxonomy" id="3075609"/>
    <lineage>
        <taxon>Bacteria</taxon>
        <taxon>Pseudomonadati</taxon>
        <taxon>Pseudomonadota</taxon>
        <taxon>Gammaproteobacteria</taxon>
        <taxon>Nevskiales</taxon>
        <taxon>Algiphilaceae</taxon>
        <taxon>Banduia</taxon>
    </lineage>
</organism>
<dbReference type="Pfam" id="PF00753">
    <property type="entry name" value="Lactamase_B"/>
    <property type="match status" value="1"/>
</dbReference>
<dbReference type="InterPro" id="IPR036866">
    <property type="entry name" value="RibonucZ/Hydroxyglut_hydro"/>
</dbReference>